<proteinExistence type="predicted"/>
<dbReference type="SUPFAM" id="SSF103473">
    <property type="entry name" value="MFS general substrate transporter"/>
    <property type="match status" value="1"/>
</dbReference>
<dbReference type="AlphaFoldDB" id="A0A1B7TCR5"/>
<comment type="caution">
    <text evidence="7">The sequence shown here is derived from an EMBL/GenBank/DDBJ whole genome shotgun (WGS) entry which is preliminary data.</text>
</comment>
<evidence type="ECO:0000256" key="2">
    <source>
        <dbReference type="ARBA" id="ARBA00022692"/>
    </source>
</evidence>
<keyword evidence="4 5" id="KW-0472">Membrane</keyword>
<feature type="transmembrane region" description="Helical" evidence="5">
    <location>
        <begin position="215"/>
        <end position="234"/>
    </location>
</feature>
<keyword evidence="8" id="KW-1185">Reference proteome</keyword>
<evidence type="ECO:0000313" key="7">
    <source>
        <dbReference type="EMBL" id="OBA26510.1"/>
    </source>
</evidence>
<dbReference type="Proteomes" id="UP000092321">
    <property type="component" value="Unassembled WGS sequence"/>
</dbReference>
<dbReference type="PANTHER" id="PTHR23508">
    <property type="entry name" value="CARBOXYLIC ACID TRANSPORTER PROTEIN HOMOLOG"/>
    <property type="match status" value="1"/>
</dbReference>
<evidence type="ECO:0000313" key="8">
    <source>
        <dbReference type="Proteomes" id="UP000092321"/>
    </source>
</evidence>
<feature type="transmembrane region" description="Helical" evidence="5">
    <location>
        <begin position="133"/>
        <end position="154"/>
    </location>
</feature>
<dbReference type="OrthoDB" id="2153661at2759"/>
<evidence type="ECO:0000259" key="6">
    <source>
        <dbReference type="PROSITE" id="PS50850"/>
    </source>
</evidence>
<dbReference type="InterPro" id="IPR020846">
    <property type="entry name" value="MFS_dom"/>
</dbReference>
<feature type="transmembrane region" description="Helical" evidence="5">
    <location>
        <begin position="435"/>
        <end position="453"/>
    </location>
</feature>
<keyword evidence="3 5" id="KW-1133">Transmembrane helix</keyword>
<keyword evidence="2 5" id="KW-0812">Transmembrane</keyword>
<dbReference type="Gene3D" id="1.20.1250.20">
    <property type="entry name" value="MFS general substrate transporter like domains"/>
    <property type="match status" value="1"/>
</dbReference>
<feature type="transmembrane region" description="Helical" evidence="5">
    <location>
        <begin position="406"/>
        <end position="428"/>
    </location>
</feature>
<evidence type="ECO:0000256" key="1">
    <source>
        <dbReference type="ARBA" id="ARBA00004141"/>
    </source>
</evidence>
<accession>A0A1B7TCR5</accession>
<dbReference type="GO" id="GO:0046943">
    <property type="term" value="F:carboxylic acid transmembrane transporter activity"/>
    <property type="evidence" value="ECO:0007669"/>
    <property type="project" value="TreeGrafter"/>
</dbReference>
<gene>
    <name evidence="7" type="ORF">HANVADRAFT_53112</name>
</gene>
<dbReference type="GO" id="GO:0005886">
    <property type="term" value="C:plasma membrane"/>
    <property type="evidence" value="ECO:0007669"/>
    <property type="project" value="TreeGrafter"/>
</dbReference>
<feature type="transmembrane region" description="Helical" evidence="5">
    <location>
        <begin position="255"/>
        <end position="280"/>
    </location>
</feature>
<feature type="transmembrane region" description="Helical" evidence="5">
    <location>
        <begin position="504"/>
        <end position="522"/>
    </location>
</feature>
<evidence type="ECO:0000256" key="3">
    <source>
        <dbReference type="ARBA" id="ARBA00022989"/>
    </source>
</evidence>
<organism evidence="7 8">
    <name type="scientific">Hanseniaspora valbyensis NRRL Y-1626</name>
    <dbReference type="NCBI Taxonomy" id="766949"/>
    <lineage>
        <taxon>Eukaryota</taxon>
        <taxon>Fungi</taxon>
        <taxon>Dikarya</taxon>
        <taxon>Ascomycota</taxon>
        <taxon>Saccharomycotina</taxon>
        <taxon>Saccharomycetes</taxon>
        <taxon>Saccharomycodales</taxon>
        <taxon>Saccharomycodaceae</taxon>
        <taxon>Hanseniaspora</taxon>
    </lineage>
</organism>
<feature type="domain" description="Major facilitator superfamily (MFS) profile" evidence="6">
    <location>
        <begin position="94"/>
        <end position="527"/>
    </location>
</feature>
<dbReference type="EMBL" id="LXPE01000017">
    <property type="protein sequence ID" value="OBA26510.1"/>
    <property type="molecule type" value="Genomic_DNA"/>
</dbReference>
<sequence length="592" mass="65522">MVSFFSSSSSSSSSAVPFSKRHLLTPRWKRDVPKGTEWVTNIVKYGNKEYAGILGKGNKFESPTEEDELTEVLQQKNEISETYVVQTSKEKRKTLVEMFFASFCLATDGYITSCTNTLNGGLQATYGPQYTHSIAIQNISAIGSAGMIVSMLFFGVLSDWIGRKKVTLAGNAIMIIFSLLLAGAYTKGTQTKPTADRYYLDDSTGTHYPVAPSSLWSYITFLRFMVGIGIGSEYPGAASWATDISKKLPPKSRNMWIILFTCSAIDVGFFLGALVVFIIICIVGEDRYIYVWRWATGFGALLSSFFFFGRLHVKESDAFERNRFKGKIPYWKALKFYWYRIIIFSIPWFCFDLSCYGFGSTSSLIIELILGDGAKQKQVWAYNMMFQAFQIVGSVAGSDIASRFGIRYSCATASFIQGGIGLVLYFCLDDLKKNVAGFAACFSLYQAIGNIGFGNNTLLFSSAGFATPVRGGMFSICSAVGIIGGLTSGYIFPKLVVTGGTRSTFLLGAILCLASAIIILFAPPLDQVTQQLEDKRFMEYLEAEGYDITQLTAHDYIHDQEKNVVEVVEEESVSELEKDCKVEVTQETDSKL</sequence>
<feature type="transmembrane region" description="Helical" evidence="5">
    <location>
        <begin position="166"/>
        <end position="185"/>
    </location>
</feature>
<dbReference type="PANTHER" id="PTHR23508:SF10">
    <property type="entry name" value="CARBOXYLIC ACID TRANSPORTER PROTEIN HOMOLOG"/>
    <property type="match status" value="1"/>
</dbReference>
<reference evidence="8" key="1">
    <citation type="journal article" date="2016" name="Proc. Natl. Acad. Sci. U.S.A.">
        <title>Comparative genomics of biotechnologically important yeasts.</title>
        <authorList>
            <person name="Riley R."/>
            <person name="Haridas S."/>
            <person name="Wolfe K.H."/>
            <person name="Lopes M.R."/>
            <person name="Hittinger C.T."/>
            <person name="Goeker M."/>
            <person name="Salamov A.A."/>
            <person name="Wisecaver J.H."/>
            <person name="Long T.M."/>
            <person name="Calvey C.H."/>
            <person name="Aerts A.L."/>
            <person name="Barry K.W."/>
            <person name="Choi C."/>
            <person name="Clum A."/>
            <person name="Coughlan A.Y."/>
            <person name="Deshpande S."/>
            <person name="Douglass A.P."/>
            <person name="Hanson S.J."/>
            <person name="Klenk H.-P."/>
            <person name="LaButti K.M."/>
            <person name="Lapidus A."/>
            <person name="Lindquist E.A."/>
            <person name="Lipzen A.M."/>
            <person name="Meier-Kolthoff J.P."/>
            <person name="Ohm R.A."/>
            <person name="Otillar R.P."/>
            <person name="Pangilinan J.L."/>
            <person name="Peng Y."/>
            <person name="Rokas A."/>
            <person name="Rosa C.A."/>
            <person name="Scheuner C."/>
            <person name="Sibirny A.A."/>
            <person name="Slot J.C."/>
            <person name="Stielow J.B."/>
            <person name="Sun H."/>
            <person name="Kurtzman C.P."/>
            <person name="Blackwell M."/>
            <person name="Grigoriev I.V."/>
            <person name="Jeffries T.W."/>
        </authorList>
    </citation>
    <scope>NUCLEOTIDE SEQUENCE [LARGE SCALE GENOMIC DNA]</scope>
    <source>
        <strain evidence="8">NRRL Y-1626</strain>
    </source>
</reference>
<dbReference type="InterPro" id="IPR036259">
    <property type="entry name" value="MFS_trans_sf"/>
</dbReference>
<protein>
    <submittedName>
        <fullName evidence="7">MFS general substrate transporter</fullName>
    </submittedName>
</protein>
<evidence type="ECO:0000256" key="4">
    <source>
        <dbReference type="ARBA" id="ARBA00023136"/>
    </source>
</evidence>
<dbReference type="InterPro" id="IPR005828">
    <property type="entry name" value="MFS_sugar_transport-like"/>
</dbReference>
<evidence type="ECO:0000256" key="5">
    <source>
        <dbReference type="SAM" id="Phobius"/>
    </source>
</evidence>
<dbReference type="PROSITE" id="PS50850">
    <property type="entry name" value="MFS"/>
    <property type="match status" value="1"/>
</dbReference>
<feature type="transmembrane region" description="Helical" evidence="5">
    <location>
        <begin position="292"/>
        <end position="313"/>
    </location>
</feature>
<feature type="transmembrane region" description="Helical" evidence="5">
    <location>
        <begin position="473"/>
        <end position="492"/>
    </location>
</feature>
<dbReference type="Pfam" id="PF00083">
    <property type="entry name" value="Sugar_tr"/>
    <property type="match status" value="2"/>
</dbReference>
<feature type="transmembrane region" description="Helical" evidence="5">
    <location>
        <begin position="337"/>
        <end position="359"/>
    </location>
</feature>
<comment type="subcellular location">
    <subcellularLocation>
        <location evidence="1">Membrane</location>
        <topology evidence="1">Multi-pass membrane protein</topology>
    </subcellularLocation>
</comment>
<name>A0A1B7TCR5_9ASCO</name>